<organism evidence="2 3">
    <name type="scientific">Aphis craccivora</name>
    <name type="common">Cowpea aphid</name>
    <dbReference type="NCBI Taxonomy" id="307492"/>
    <lineage>
        <taxon>Eukaryota</taxon>
        <taxon>Metazoa</taxon>
        <taxon>Ecdysozoa</taxon>
        <taxon>Arthropoda</taxon>
        <taxon>Hexapoda</taxon>
        <taxon>Insecta</taxon>
        <taxon>Pterygota</taxon>
        <taxon>Neoptera</taxon>
        <taxon>Paraneoptera</taxon>
        <taxon>Hemiptera</taxon>
        <taxon>Sternorrhyncha</taxon>
        <taxon>Aphidomorpha</taxon>
        <taxon>Aphidoidea</taxon>
        <taxon>Aphididae</taxon>
        <taxon>Aphidini</taxon>
        <taxon>Aphis</taxon>
        <taxon>Aphis</taxon>
    </lineage>
</organism>
<gene>
    <name evidence="2" type="ORF">FWK35_00012688</name>
</gene>
<dbReference type="EMBL" id="VUJU01000821">
    <property type="protein sequence ID" value="KAF0768177.1"/>
    <property type="molecule type" value="Genomic_DNA"/>
</dbReference>
<accession>A0A6G0ZC20</accession>
<evidence type="ECO:0000256" key="1">
    <source>
        <dbReference type="SAM" id="MobiDB-lite"/>
    </source>
</evidence>
<feature type="non-terminal residue" evidence="2">
    <location>
        <position position="1"/>
    </location>
</feature>
<feature type="non-terminal residue" evidence="2">
    <location>
        <position position="737"/>
    </location>
</feature>
<evidence type="ECO:0000313" key="3">
    <source>
        <dbReference type="Proteomes" id="UP000478052"/>
    </source>
</evidence>
<name>A0A6G0ZC20_APHCR</name>
<keyword evidence="3" id="KW-1185">Reference proteome</keyword>
<comment type="caution">
    <text evidence="2">The sequence shown here is derived from an EMBL/GenBank/DDBJ whole genome shotgun (WGS) entry which is preliminary data.</text>
</comment>
<feature type="region of interest" description="Disordered" evidence="1">
    <location>
        <begin position="1"/>
        <end position="20"/>
    </location>
</feature>
<sequence>DISNTSVALEENQQEDNGTLDTNVTFEENQQEMYSRKSIASISLFYQTQSLDTENLSDTSGIIKENNQNKYSRKSVAPISVFNEDVLNKSEILEKTQQKNCSLQSIAMSILNQNQSLGNADVPNISVYNPTKLTEKCDVSEYNPIWSAEKENTSVYNSTQSAEKEELSLYNSTQLTEKEDTSAIIEECQLKRYSRKSIGPTSLAFTHNETLDDSMSNNSFTTEESNEQKSDKAPVYVVPVSVNNQSIVQSDILINNEENVIPKSKHQTELLNMISDDNLNSPFRKKPKKSINLTHLTKSTVEDQYIKNEVEITDDNFSENFENVSKMDISIEHEFKNDSIIHDSPEILVVSDEGKIINTHIVHDHLCEKNKENIVMELDELGTNKTNEENNKINSIKVTDNIRETSYILNSNYSPSCIQDKSTKSIGVKDISTILTDETLQNNEKSCSVNRKRSYSNRDCAPLSCSSFMSKPNIHHNMGEDFITDDFIEQSPIKNDVPNKSLTNEQLVIGNEFQESMIKNESIKENLCNEVLEFLTRWNDQFIENKLVLDKCTNKQWVFNALDSNVILTITYSNISNNNSFLKVEDISFTSTTVSKNEIIQFGINWILSKYNPKVYKQICFTSRDVELLLKSLLEDVDYISKVMNNMSYVRDIYCVSFKDNKAQFVLHNMKCPLMVRIEILLSNIHKFSIKDLSVDCLFGNFDIKLLEEIMEDITKDYNVLQSLVEKLIKLYKYKIN</sequence>
<reference evidence="2 3" key="1">
    <citation type="submission" date="2019-08" db="EMBL/GenBank/DDBJ databases">
        <title>Whole genome of Aphis craccivora.</title>
        <authorList>
            <person name="Voronova N.V."/>
            <person name="Shulinski R.S."/>
            <person name="Bandarenka Y.V."/>
            <person name="Zhorov D.G."/>
            <person name="Warner D."/>
        </authorList>
    </citation>
    <scope>NUCLEOTIDE SEQUENCE [LARGE SCALE GENOMIC DNA]</scope>
    <source>
        <strain evidence="2">180601</strain>
        <tissue evidence="2">Whole Body</tissue>
    </source>
</reference>
<proteinExistence type="predicted"/>
<evidence type="ECO:0000313" key="2">
    <source>
        <dbReference type="EMBL" id="KAF0768177.1"/>
    </source>
</evidence>
<dbReference type="Proteomes" id="UP000478052">
    <property type="component" value="Unassembled WGS sequence"/>
</dbReference>
<protein>
    <submittedName>
        <fullName evidence="2">Protein PF14 0175-like</fullName>
    </submittedName>
</protein>
<dbReference type="OrthoDB" id="8197607at2759"/>
<dbReference type="AlphaFoldDB" id="A0A6G0ZC20"/>